<gene>
    <name evidence="2" type="ORF">OCU04_010882</name>
</gene>
<dbReference type="EMBL" id="JAPEIS010000013">
    <property type="protein sequence ID" value="KAJ8060568.1"/>
    <property type="molecule type" value="Genomic_DNA"/>
</dbReference>
<feature type="region of interest" description="Disordered" evidence="1">
    <location>
        <begin position="1"/>
        <end position="27"/>
    </location>
</feature>
<name>A0A9X0AGM5_9HELO</name>
<dbReference type="OrthoDB" id="3472408at2759"/>
<evidence type="ECO:0000313" key="3">
    <source>
        <dbReference type="Proteomes" id="UP001152300"/>
    </source>
</evidence>
<protein>
    <submittedName>
        <fullName evidence="2">Uncharacterized protein</fullName>
    </submittedName>
</protein>
<organism evidence="2 3">
    <name type="scientific">Sclerotinia nivalis</name>
    <dbReference type="NCBI Taxonomy" id="352851"/>
    <lineage>
        <taxon>Eukaryota</taxon>
        <taxon>Fungi</taxon>
        <taxon>Dikarya</taxon>
        <taxon>Ascomycota</taxon>
        <taxon>Pezizomycotina</taxon>
        <taxon>Leotiomycetes</taxon>
        <taxon>Helotiales</taxon>
        <taxon>Sclerotiniaceae</taxon>
        <taxon>Sclerotinia</taxon>
    </lineage>
</organism>
<feature type="compositionally biased region" description="Polar residues" evidence="1">
    <location>
        <begin position="1"/>
        <end position="10"/>
    </location>
</feature>
<dbReference type="Proteomes" id="UP001152300">
    <property type="component" value="Unassembled WGS sequence"/>
</dbReference>
<comment type="caution">
    <text evidence="2">The sequence shown here is derived from an EMBL/GenBank/DDBJ whole genome shotgun (WGS) entry which is preliminary data.</text>
</comment>
<keyword evidence="3" id="KW-1185">Reference proteome</keyword>
<dbReference type="AlphaFoldDB" id="A0A9X0AGM5"/>
<reference evidence="2" key="1">
    <citation type="submission" date="2022-11" db="EMBL/GenBank/DDBJ databases">
        <title>Genome Resource of Sclerotinia nivalis Strain SnTB1, a Plant Pathogen Isolated from American Ginseng.</title>
        <authorList>
            <person name="Fan S."/>
        </authorList>
    </citation>
    <scope>NUCLEOTIDE SEQUENCE</scope>
    <source>
        <strain evidence="2">SnTB1</strain>
    </source>
</reference>
<accession>A0A9X0AGM5</accession>
<evidence type="ECO:0000313" key="2">
    <source>
        <dbReference type="EMBL" id="KAJ8060568.1"/>
    </source>
</evidence>
<feature type="compositionally biased region" description="Polar residues" evidence="1">
    <location>
        <begin position="18"/>
        <end position="27"/>
    </location>
</feature>
<proteinExistence type="predicted"/>
<sequence length="220" mass="25611">MTGNNPSSPMHESEKNHPQISPSPLQYSFNDASVANQRNRVIIRSLRNVFGNALSQFALVWENEHDWLIRNGNIIALAMRLNAQAITNFIATFVDDTTMRPESQVNRIREYIRNMHSYEDAADLTIRRFVKLADDLVHYCMRAQPPPHTYGILEEFTRNTPILTRVWRWSLVDMRLIISSLETAIDFVDFPVHMRNMLRSTARMCKLSLPLIHFRWNGLS</sequence>
<evidence type="ECO:0000256" key="1">
    <source>
        <dbReference type="SAM" id="MobiDB-lite"/>
    </source>
</evidence>